<feature type="transmembrane region" description="Helical" evidence="1">
    <location>
        <begin position="56"/>
        <end position="77"/>
    </location>
</feature>
<dbReference type="Pfam" id="PF01569">
    <property type="entry name" value="PAP2"/>
    <property type="match status" value="1"/>
</dbReference>
<dbReference type="RefSeq" id="WP_135281410.1">
    <property type="nucleotide sequence ID" value="NZ_SRIO01000005.1"/>
</dbReference>
<evidence type="ECO:0000313" key="4">
    <source>
        <dbReference type="Proteomes" id="UP000297890"/>
    </source>
</evidence>
<accession>A0A4Z0FAD3</accession>
<feature type="transmembrane region" description="Helical" evidence="1">
    <location>
        <begin position="89"/>
        <end position="108"/>
    </location>
</feature>
<gene>
    <name evidence="3" type="ORF">E4680_05615</name>
</gene>
<keyword evidence="1" id="KW-0472">Membrane</keyword>
<dbReference type="SUPFAM" id="SSF48317">
    <property type="entry name" value="Acid phosphatase/Vanadium-dependent haloperoxidase"/>
    <property type="match status" value="1"/>
</dbReference>
<feature type="domain" description="Phosphatidic acid phosphatase type 2/haloperoxidase" evidence="2">
    <location>
        <begin position="91"/>
        <end position="215"/>
    </location>
</feature>
<name>A0A4Z0FAD3_9GAMM</name>
<evidence type="ECO:0000259" key="2">
    <source>
        <dbReference type="Pfam" id="PF01569"/>
    </source>
</evidence>
<dbReference type="InterPro" id="IPR036938">
    <property type="entry name" value="PAP2/HPO_sf"/>
</dbReference>
<protein>
    <submittedName>
        <fullName evidence="3">Phosphatase PAP2 family protein</fullName>
    </submittedName>
</protein>
<dbReference type="CDD" id="cd03396">
    <property type="entry name" value="PAP2_like_6"/>
    <property type="match status" value="1"/>
</dbReference>
<dbReference type="AlphaFoldDB" id="A0A4Z0FAD3"/>
<dbReference type="EMBL" id="SRIO01000005">
    <property type="protein sequence ID" value="TFZ83110.1"/>
    <property type="molecule type" value="Genomic_DNA"/>
</dbReference>
<feature type="transmembrane region" description="Helical" evidence="1">
    <location>
        <begin position="7"/>
        <end position="24"/>
    </location>
</feature>
<proteinExistence type="predicted"/>
<keyword evidence="1" id="KW-0812">Transmembrane</keyword>
<keyword evidence="4" id="KW-1185">Reference proteome</keyword>
<dbReference type="OrthoDB" id="9813524at2"/>
<dbReference type="Gene3D" id="1.20.144.10">
    <property type="entry name" value="Phosphatidic acid phosphatase type 2/haloperoxidase"/>
    <property type="match status" value="1"/>
</dbReference>
<reference evidence="3 4" key="1">
    <citation type="journal article" date="2019" name="ISME J.">
        <title>Candidatus Macondimonas diazotrophica, a novel gammaproteobacterial genus dominating crude-oil-contaminated coastal sediments.</title>
        <authorList>
            <person name="Karthikeyan S."/>
            <person name="Konstantinidis K."/>
        </authorList>
    </citation>
    <scope>NUCLEOTIDE SEQUENCE [LARGE SCALE GENOMIC DNA]</scope>
    <source>
        <strain evidence="3 4">KTK01</strain>
    </source>
</reference>
<dbReference type="InterPro" id="IPR000326">
    <property type="entry name" value="PAP2/HPO"/>
</dbReference>
<evidence type="ECO:0000256" key="1">
    <source>
        <dbReference type="SAM" id="Phobius"/>
    </source>
</evidence>
<feature type="transmembrane region" description="Helical" evidence="1">
    <location>
        <begin position="169"/>
        <end position="186"/>
    </location>
</feature>
<feature type="transmembrane region" description="Helical" evidence="1">
    <location>
        <begin position="144"/>
        <end position="162"/>
    </location>
</feature>
<feature type="transmembrane region" description="Helical" evidence="1">
    <location>
        <begin position="192"/>
        <end position="211"/>
    </location>
</feature>
<organism evidence="3 4">
    <name type="scientific">Candidatus Macondimonas diazotrophica</name>
    <dbReference type="NCBI Taxonomy" id="2305248"/>
    <lineage>
        <taxon>Bacteria</taxon>
        <taxon>Pseudomonadati</taxon>
        <taxon>Pseudomonadota</taxon>
        <taxon>Gammaproteobacteria</taxon>
        <taxon>Chromatiales</taxon>
        <taxon>Ectothiorhodospiraceae</taxon>
        <taxon>Candidatus Macondimonas</taxon>
    </lineage>
</organism>
<keyword evidence="1" id="KW-1133">Transmembrane helix</keyword>
<evidence type="ECO:0000313" key="3">
    <source>
        <dbReference type="EMBL" id="TFZ83110.1"/>
    </source>
</evidence>
<comment type="caution">
    <text evidence="3">The sequence shown here is derived from an EMBL/GenBank/DDBJ whole genome shotgun (WGS) entry which is preliminary data.</text>
</comment>
<sequence>MMRALPVYPALMLALGLGLLFWLWPELDLWTARQFYLEPREFWWTDQPISLWQKRAVRLAGTIAVIVFVIGLIRTRTGGRWAGLAQRGWLFLMLALLLGPGLVVNLGLKEHWGRARPSYVADFGGPQRYTAPLAPARECDSNCAFVSGDAALGFFLMAGAFVDLRRRKVWLLAGLTAGGLIGFWRIAAGGHFLSDVLFAGIVVYGVCALLAKWLPVERPILDADQAPDRSSHAH</sequence>
<dbReference type="Proteomes" id="UP000297890">
    <property type="component" value="Unassembled WGS sequence"/>
</dbReference>